<sequence>MRMERFLSYDRGLERFNPLARVITYDDFDTGYNGWLDLTPNFVYDDYESFDSVVDLSSWAPTQLSSGAMRFASSHGSMEGTYSLKLSTAPTGGPHTEPPRAGSMGHAIKRLSRFGDPDLIQIEAWYSYTPAQDRFGIGEEDIRAFGFFFDVQDAEYRYMPGVRYVNALDGKPVRRWQYYRVADGVSRADWNFGVEDGWCVPGVDNQWYGRRFEDGSADGYQWIPGGEQQLVFNESPDKINWMYFRLTVDVRRRRYVELQSMDQVFDMRELEPTLVPGYKSIKDLINPVFFIETDTDRSVNLYLDSVVYSCE</sequence>
<protein>
    <submittedName>
        <fullName evidence="1">Uncharacterized protein</fullName>
    </submittedName>
</protein>
<proteinExistence type="predicted"/>
<accession>A0ABU0P8U0</accession>
<organism evidence="1 2">
    <name type="scientific">Microbacterium murale</name>
    <dbReference type="NCBI Taxonomy" id="1081040"/>
    <lineage>
        <taxon>Bacteria</taxon>
        <taxon>Bacillati</taxon>
        <taxon>Actinomycetota</taxon>
        <taxon>Actinomycetes</taxon>
        <taxon>Micrococcales</taxon>
        <taxon>Microbacteriaceae</taxon>
        <taxon>Microbacterium</taxon>
    </lineage>
</organism>
<evidence type="ECO:0000313" key="2">
    <source>
        <dbReference type="Proteomes" id="UP001239085"/>
    </source>
</evidence>
<dbReference type="InterPro" id="IPR046663">
    <property type="entry name" value="DUF6772"/>
</dbReference>
<keyword evidence="2" id="KW-1185">Reference proteome</keyword>
<name>A0ABU0P8U0_9MICO</name>
<dbReference type="Pfam" id="PF20562">
    <property type="entry name" value="DUF6772"/>
    <property type="match status" value="1"/>
</dbReference>
<dbReference type="EMBL" id="JAUSXK010000001">
    <property type="protein sequence ID" value="MDQ0643745.1"/>
    <property type="molecule type" value="Genomic_DNA"/>
</dbReference>
<gene>
    <name evidence="1" type="ORF">QFZ46_001905</name>
</gene>
<dbReference type="Proteomes" id="UP001239085">
    <property type="component" value="Unassembled WGS sequence"/>
</dbReference>
<evidence type="ECO:0000313" key="1">
    <source>
        <dbReference type="EMBL" id="MDQ0643745.1"/>
    </source>
</evidence>
<reference evidence="1 2" key="1">
    <citation type="submission" date="2023-07" db="EMBL/GenBank/DDBJ databases">
        <title>Comparative genomics of wheat-associated soil bacteria to identify genetic determinants of phenazine resistance.</title>
        <authorList>
            <person name="Mouncey N."/>
        </authorList>
    </citation>
    <scope>NUCLEOTIDE SEQUENCE [LARGE SCALE GENOMIC DNA]</scope>
    <source>
        <strain evidence="1 2">W2I7</strain>
    </source>
</reference>
<dbReference type="RefSeq" id="WP_307360778.1">
    <property type="nucleotide sequence ID" value="NZ_JAUSXK010000001.1"/>
</dbReference>
<comment type="caution">
    <text evidence="1">The sequence shown here is derived from an EMBL/GenBank/DDBJ whole genome shotgun (WGS) entry which is preliminary data.</text>
</comment>